<feature type="domain" description="Cathepsin propeptide inhibitor" evidence="2">
    <location>
        <begin position="93"/>
        <end position="127"/>
    </location>
</feature>
<protein>
    <recommendedName>
        <fullName evidence="2">Cathepsin propeptide inhibitor domain-containing protein</fullName>
    </recommendedName>
</protein>
<proteinExistence type="predicted"/>
<evidence type="ECO:0000256" key="1">
    <source>
        <dbReference type="SAM" id="Phobius"/>
    </source>
</evidence>
<dbReference type="SUPFAM" id="SSF54001">
    <property type="entry name" value="Cysteine proteinases"/>
    <property type="match status" value="1"/>
</dbReference>
<evidence type="ECO:0000313" key="3">
    <source>
        <dbReference type="EnsemblPlants" id="TuG1812G0700002526.01.T02"/>
    </source>
</evidence>
<dbReference type="InterPro" id="IPR013201">
    <property type="entry name" value="Prot_inhib_I29"/>
</dbReference>
<organism evidence="3 4">
    <name type="scientific">Triticum urartu</name>
    <name type="common">Red wild einkorn</name>
    <name type="synonym">Crithodium urartu</name>
    <dbReference type="NCBI Taxonomy" id="4572"/>
    <lineage>
        <taxon>Eukaryota</taxon>
        <taxon>Viridiplantae</taxon>
        <taxon>Streptophyta</taxon>
        <taxon>Embryophyta</taxon>
        <taxon>Tracheophyta</taxon>
        <taxon>Spermatophyta</taxon>
        <taxon>Magnoliopsida</taxon>
        <taxon>Liliopsida</taxon>
        <taxon>Poales</taxon>
        <taxon>Poaceae</taxon>
        <taxon>BOP clade</taxon>
        <taxon>Pooideae</taxon>
        <taxon>Triticodae</taxon>
        <taxon>Triticeae</taxon>
        <taxon>Triticinae</taxon>
        <taxon>Triticum</taxon>
    </lineage>
</organism>
<evidence type="ECO:0000259" key="2">
    <source>
        <dbReference type="Pfam" id="PF08246"/>
    </source>
</evidence>
<dbReference type="Gene3D" id="1.10.287.2250">
    <property type="match status" value="1"/>
</dbReference>
<dbReference type="AlphaFoldDB" id="A0A8R7V1S2"/>
<reference evidence="3" key="3">
    <citation type="submission" date="2022-06" db="UniProtKB">
        <authorList>
            <consortium name="EnsemblPlants"/>
        </authorList>
    </citation>
    <scope>IDENTIFICATION</scope>
</reference>
<accession>A0A8R7V1S2</accession>
<evidence type="ECO:0000313" key="4">
    <source>
        <dbReference type="Proteomes" id="UP000015106"/>
    </source>
</evidence>
<name>A0A8R7V1S2_TRIUA</name>
<keyword evidence="4" id="KW-1185">Reference proteome</keyword>
<dbReference type="Proteomes" id="UP000015106">
    <property type="component" value="Chromosome 7"/>
</dbReference>
<reference evidence="4" key="1">
    <citation type="journal article" date="2013" name="Nature">
        <title>Draft genome of the wheat A-genome progenitor Triticum urartu.</title>
        <authorList>
            <person name="Ling H.Q."/>
            <person name="Zhao S."/>
            <person name="Liu D."/>
            <person name="Wang J."/>
            <person name="Sun H."/>
            <person name="Zhang C."/>
            <person name="Fan H."/>
            <person name="Li D."/>
            <person name="Dong L."/>
            <person name="Tao Y."/>
            <person name="Gao C."/>
            <person name="Wu H."/>
            <person name="Li Y."/>
            <person name="Cui Y."/>
            <person name="Guo X."/>
            <person name="Zheng S."/>
            <person name="Wang B."/>
            <person name="Yu K."/>
            <person name="Liang Q."/>
            <person name="Yang W."/>
            <person name="Lou X."/>
            <person name="Chen J."/>
            <person name="Feng M."/>
            <person name="Jian J."/>
            <person name="Zhang X."/>
            <person name="Luo G."/>
            <person name="Jiang Y."/>
            <person name="Liu J."/>
            <person name="Wang Z."/>
            <person name="Sha Y."/>
            <person name="Zhang B."/>
            <person name="Wu H."/>
            <person name="Tang D."/>
            <person name="Shen Q."/>
            <person name="Xue P."/>
            <person name="Zou S."/>
            <person name="Wang X."/>
            <person name="Liu X."/>
            <person name="Wang F."/>
            <person name="Yang Y."/>
            <person name="An X."/>
            <person name="Dong Z."/>
            <person name="Zhang K."/>
            <person name="Zhang X."/>
            <person name="Luo M.C."/>
            <person name="Dvorak J."/>
            <person name="Tong Y."/>
            <person name="Wang J."/>
            <person name="Yang H."/>
            <person name="Li Z."/>
            <person name="Wang D."/>
            <person name="Zhang A."/>
            <person name="Wang J."/>
        </authorList>
    </citation>
    <scope>NUCLEOTIDE SEQUENCE</scope>
    <source>
        <strain evidence="4">cv. G1812</strain>
    </source>
</reference>
<keyword evidence="1" id="KW-0812">Transmembrane</keyword>
<sequence>MFRRAVGSLLARGFSPRATPRTAPARSLHFLSDLAIGNGLLGAYVFAAGLMAGGGGGLVILHFKQGAGVDASAAAGKLNHKVKFKKPDMKQRFESWIIEHEKTYRDEEEKAMRFELFKAALEMMESQLPSVEESGVLPQVSCFADFTAEEKRKLLAFPNGVNITEYNEMVKSAWAKQQKGLFFCNLFILEYALASLNRILLYPFCFRCQIGPGIYKFL</sequence>
<dbReference type="EnsemblPlants" id="TuG1812G0700002526.01.T02">
    <property type="protein sequence ID" value="TuG1812G0700002526.01.T02"/>
    <property type="gene ID" value="TuG1812G0700002526.01"/>
</dbReference>
<dbReference type="Gramene" id="TuG1812G0700002526.01.T02">
    <property type="protein sequence ID" value="TuG1812G0700002526.01.T02"/>
    <property type="gene ID" value="TuG1812G0700002526.01"/>
</dbReference>
<reference evidence="3" key="2">
    <citation type="submission" date="2018-03" db="EMBL/GenBank/DDBJ databases">
        <title>The Triticum urartu genome reveals the dynamic nature of wheat genome evolution.</title>
        <authorList>
            <person name="Ling H."/>
            <person name="Ma B."/>
            <person name="Shi X."/>
            <person name="Liu H."/>
            <person name="Dong L."/>
            <person name="Sun H."/>
            <person name="Cao Y."/>
            <person name="Gao Q."/>
            <person name="Zheng S."/>
            <person name="Li Y."/>
            <person name="Yu Y."/>
            <person name="Du H."/>
            <person name="Qi M."/>
            <person name="Li Y."/>
            <person name="Yu H."/>
            <person name="Cui Y."/>
            <person name="Wang N."/>
            <person name="Chen C."/>
            <person name="Wu H."/>
            <person name="Zhao Y."/>
            <person name="Zhang J."/>
            <person name="Li Y."/>
            <person name="Zhou W."/>
            <person name="Zhang B."/>
            <person name="Hu W."/>
            <person name="Eijk M."/>
            <person name="Tang J."/>
            <person name="Witsenboer H."/>
            <person name="Zhao S."/>
            <person name="Li Z."/>
            <person name="Zhang A."/>
            <person name="Wang D."/>
            <person name="Liang C."/>
        </authorList>
    </citation>
    <scope>NUCLEOTIDE SEQUENCE [LARGE SCALE GENOMIC DNA]</scope>
    <source>
        <strain evidence="3">cv. G1812</strain>
    </source>
</reference>
<keyword evidence="1" id="KW-1133">Transmembrane helix</keyword>
<keyword evidence="1" id="KW-0472">Membrane</keyword>
<gene>
    <name evidence="3" type="primary">LOC125520696</name>
</gene>
<dbReference type="InterPro" id="IPR038765">
    <property type="entry name" value="Papain-like_cys_pep_sf"/>
</dbReference>
<feature type="transmembrane region" description="Helical" evidence="1">
    <location>
        <begin position="41"/>
        <end position="61"/>
    </location>
</feature>
<dbReference type="Pfam" id="PF08246">
    <property type="entry name" value="Inhibitor_I29"/>
    <property type="match status" value="1"/>
</dbReference>